<dbReference type="PRINTS" id="PR01158">
    <property type="entry name" value="TOPISMRASEII"/>
</dbReference>
<feature type="compositionally biased region" description="Acidic residues" evidence="15">
    <location>
        <begin position="478"/>
        <end position="491"/>
    </location>
</feature>
<dbReference type="InterPro" id="IPR013759">
    <property type="entry name" value="Topo_IIA_B_C"/>
</dbReference>
<sequence length="757" mass="88906">MEGLSASSYPKKLIDNMDNGRDFWGILPIRGKFLNVMKATCPKIANNKEIYELKKMIGLMEGVDYSVPENLKKLRYGRVIIMADADDDGKHIVALLLLYFHCRFPSLLQIGYVYNYLTPIIRVTKGKRSHKFFMMSEYEKWKKRNKNWHTWKAIYFKGLGRATDEQINEDYEDQRIIHCLYDDWAPQTITLAFSKDRSDERKAWLAHFKEIVDVELVDQQPISEFINTELVKYGQLGLRRAIPNEMDGFKDSQRKVMWGAFRIWDNEKNGKIKVGNTKYKEMKVARIAARAAEFTNYHHGERSLEGTLVAMAQDFPGANNLPFFSRDGQFGTRDMGGKDASEGRYVETKPEKWIPLIIRREDLPILKLKKDEGEDVEPECFYPILPIVLINGANGIALAYSTYWANHNPLDVVHWIKCKIGNKPLPVLTPWYRGFSGSIEVIDRRKGKRKRKERKPDIPKENLDIPDLDGPNIPSLEEFNENTGEEEDDPHEPDFMKEINAYVREFREERGRPLYSLVTKGKFHTSPNGKIVITELPIGRWTHPYLKWLEKLRDEDKLIKDIRDLSKSNLPGFELTGFKPIPSHKSLALRTQYGMSNMVLLDMEDKPHRYDSVADYLEVFYTKRLYYYGVRKEHILRQWTEKGETLRQKQTFLRAVIENELVIENRNKEDIFVDMDAMHLPHHLLTETKLVKLTEDEIVKLDEKIEMLRTNIEALENTVPEKMWLQELGEFEREYRKHYKLPSRGDKLYVKVRTRRR</sequence>
<comment type="similarity">
    <text evidence="3">Belongs to the type II topoisomerase family.</text>
</comment>
<evidence type="ECO:0000256" key="15">
    <source>
        <dbReference type="SAM" id="MobiDB-lite"/>
    </source>
</evidence>
<keyword evidence="14" id="KW-0175">Coiled coil</keyword>
<protein>
    <recommendedName>
        <fullName evidence="5">DNA topoisomerase 2</fullName>
        <ecNumber evidence="4">5.6.2.2</ecNumber>
    </recommendedName>
    <alternativeName>
        <fullName evidence="12">DNA topoisomerase II</fullName>
    </alternativeName>
</protein>
<organism evidence="17">
    <name type="scientific">Pithovirus LCPAC304</name>
    <dbReference type="NCBI Taxonomy" id="2506594"/>
    <lineage>
        <taxon>Viruses</taxon>
        <taxon>Pithoviruses</taxon>
    </lineage>
</organism>
<dbReference type="InterPro" id="IPR006171">
    <property type="entry name" value="TOPRIM_dom"/>
</dbReference>
<dbReference type="InterPro" id="IPR002205">
    <property type="entry name" value="Topo_IIA_dom_A"/>
</dbReference>
<dbReference type="InterPro" id="IPR013757">
    <property type="entry name" value="Topo_IIA_A_a_sf"/>
</dbReference>
<evidence type="ECO:0000256" key="13">
    <source>
        <dbReference type="PROSITE-ProRule" id="PRU01384"/>
    </source>
</evidence>
<name>A0A481Z9I7_9VIRU</name>
<dbReference type="GO" id="GO:0000819">
    <property type="term" value="P:sister chromatid segregation"/>
    <property type="evidence" value="ECO:0007669"/>
    <property type="project" value="TreeGrafter"/>
</dbReference>
<evidence type="ECO:0000256" key="2">
    <source>
        <dbReference type="ARBA" id="ARBA00001946"/>
    </source>
</evidence>
<dbReference type="FunFam" id="3.40.50.670:FF:000001">
    <property type="entry name" value="DNA topoisomerase 2"/>
    <property type="match status" value="1"/>
</dbReference>
<accession>A0A481Z9I7</accession>
<evidence type="ECO:0000256" key="5">
    <source>
        <dbReference type="ARBA" id="ARBA00019635"/>
    </source>
</evidence>
<keyword evidence="11 13" id="KW-0413">Isomerase</keyword>
<dbReference type="InterPro" id="IPR001154">
    <property type="entry name" value="TopoII_euk"/>
</dbReference>
<proteinExistence type="inferred from homology"/>
<keyword evidence="6" id="KW-0479">Metal-binding</keyword>
<dbReference type="InterPro" id="IPR013758">
    <property type="entry name" value="Topo_IIA_A/C_ab"/>
</dbReference>
<dbReference type="PANTHER" id="PTHR10169">
    <property type="entry name" value="DNA TOPOISOMERASE/GYRASE"/>
    <property type="match status" value="1"/>
</dbReference>
<evidence type="ECO:0000256" key="12">
    <source>
        <dbReference type="ARBA" id="ARBA00031138"/>
    </source>
</evidence>
<dbReference type="InterPro" id="IPR031660">
    <property type="entry name" value="TOPRIM_C"/>
</dbReference>
<comment type="catalytic activity">
    <reaction evidence="1 13">
        <text>ATP-dependent breakage, passage and rejoining of double-stranded DNA.</text>
        <dbReference type="EC" id="5.6.2.2"/>
    </reaction>
</comment>
<evidence type="ECO:0000256" key="8">
    <source>
        <dbReference type="ARBA" id="ARBA00022840"/>
    </source>
</evidence>
<evidence type="ECO:0000259" key="16">
    <source>
        <dbReference type="PROSITE" id="PS52040"/>
    </source>
</evidence>
<dbReference type="GO" id="GO:0003918">
    <property type="term" value="F:DNA topoisomerase type II (double strand cut, ATP-hydrolyzing) activity"/>
    <property type="evidence" value="ECO:0007669"/>
    <property type="project" value="UniProtKB-EC"/>
</dbReference>
<dbReference type="InterPro" id="IPR013760">
    <property type="entry name" value="Topo_IIA-like_dom_sf"/>
</dbReference>
<dbReference type="EC" id="5.6.2.2" evidence="4"/>
<dbReference type="GO" id="GO:0003677">
    <property type="term" value="F:DNA binding"/>
    <property type="evidence" value="ECO:0007669"/>
    <property type="project" value="UniProtKB-UniRule"/>
</dbReference>
<keyword evidence="10 13" id="KW-0238">DNA-binding</keyword>
<dbReference type="PRINTS" id="PR00418">
    <property type="entry name" value="TPI2FAMILY"/>
</dbReference>
<evidence type="ECO:0000256" key="9">
    <source>
        <dbReference type="ARBA" id="ARBA00023029"/>
    </source>
</evidence>
<evidence type="ECO:0000256" key="14">
    <source>
        <dbReference type="SAM" id="Coils"/>
    </source>
</evidence>
<dbReference type="GO" id="GO:0006265">
    <property type="term" value="P:DNA topological change"/>
    <property type="evidence" value="ECO:0007669"/>
    <property type="project" value="UniProtKB-UniRule"/>
</dbReference>
<dbReference type="SUPFAM" id="SSF56719">
    <property type="entry name" value="Type II DNA topoisomerase"/>
    <property type="match status" value="1"/>
</dbReference>
<feature type="domain" description="Topo IIA-type catalytic" evidence="16">
    <location>
        <begin position="242"/>
        <end position="728"/>
    </location>
</feature>
<dbReference type="GO" id="GO:0046872">
    <property type="term" value="F:metal ion binding"/>
    <property type="evidence" value="ECO:0007669"/>
    <property type="project" value="UniProtKB-KW"/>
</dbReference>
<dbReference type="GO" id="GO:0005524">
    <property type="term" value="F:ATP binding"/>
    <property type="evidence" value="ECO:0007669"/>
    <property type="project" value="UniProtKB-KW"/>
</dbReference>
<evidence type="ECO:0000256" key="1">
    <source>
        <dbReference type="ARBA" id="ARBA00000185"/>
    </source>
</evidence>
<reference evidence="17" key="1">
    <citation type="journal article" date="2019" name="MBio">
        <title>Virus Genomes from Deep Sea Sediments Expand the Ocean Megavirome and Support Independent Origins of Viral Gigantism.</title>
        <authorList>
            <person name="Backstrom D."/>
            <person name="Yutin N."/>
            <person name="Jorgensen S.L."/>
            <person name="Dharamshi J."/>
            <person name="Homa F."/>
            <person name="Zaremba-Niedwiedzka K."/>
            <person name="Spang A."/>
            <person name="Wolf Y.I."/>
            <person name="Koonin E.V."/>
            <person name="Ettema T.J."/>
        </authorList>
    </citation>
    <scope>NUCLEOTIDE SEQUENCE</scope>
</reference>
<feature type="active site" description="O-(5'-phospho-DNA)-tyrosine intermediate" evidence="13">
    <location>
        <position position="345"/>
    </location>
</feature>
<evidence type="ECO:0000256" key="11">
    <source>
        <dbReference type="ARBA" id="ARBA00023235"/>
    </source>
</evidence>
<dbReference type="PROSITE" id="PS52040">
    <property type="entry name" value="TOPO_IIA"/>
    <property type="match status" value="1"/>
</dbReference>
<dbReference type="PANTHER" id="PTHR10169:SF38">
    <property type="entry name" value="DNA TOPOISOMERASE 2"/>
    <property type="match status" value="1"/>
</dbReference>
<dbReference type="InterPro" id="IPR050634">
    <property type="entry name" value="DNA_Topoisomerase_II"/>
</dbReference>
<evidence type="ECO:0000256" key="10">
    <source>
        <dbReference type="ARBA" id="ARBA00023125"/>
    </source>
</evidence>
<evidence type="ECO:0000256" key="3">
    <source>
        <dbReference type="ARBA" id="ARBA00011080"/>
    </source>
</evidence>
<evidence type="ECO:0000256" key="7">
    <source>
        <dbReference type="ARBA" id="ARBA00022741"/>
    </source>
</evidence>
<evidence type="ECO:0000313" key="17">
    <source>
        <dbReference type="EMBL" id="QBK92276.1"/>
    </source>
</evidence>
<dbReference type="Gene3D" id="3.30.1490.30">
    <property type="match status" value="1"/>
</dbReference>
<evidence type="ECO:0000256" key="6">
    <source>
        <dbReference type="ARBA" id="ARBA00022723"/>
    </source>
</evidence>
<gene>
    <name evidence="17" type="ORF">LCPAC304_06230</name>
</gene>
<feature type="region of interest" description="Disordered" evidence="15">
    <location>
        <begin position="446"/>
        <end position="493"/>
    </location>
</feature>
<dbReference type="SMART" id="SM00434">
    <property type="entry name" value="TOP4c"/>
    <property type="match status" value="1"/>
</dbReference>
<dbReference type="Gene3D" id="3.40.50.670">
    <property type="match status" value="1"/>
</dbReference>
<keyword evidence="7" id="KW-0547">Nucleotide-binding</keyword>
<dbReference type="Gene3D" id="3.30.1360.40">
    <property type="match status" value="1"/>
</dbReference>
<keyword evidence="8" id="KW-0067">ATP-binding</keyword>
<evidence type="ECO:0000256" key="4">
    <source>
        <dbReference type="ARBA" id="ARBA00012895"/>
    </source>
</evidence>
<feature type="coiled-coil region" evidence="14">
    <location>
        <begin position="691"/>
        <end position="718"/>
    </location>
</feature>
<feature type="compositionally biased region" description="Basic and acidic residues" evidence="15">
    <location>
        <begin position="454"/>
        <end position="463"/>
    </location>
</feature>
<dbReference type="Gene3D" id="3.90.199.10">
    <property type="entry name" value="Topoisomerase II, domain 5"/>
    <property type="match status" value="1"/>
</dbReference>
<dbReference type="EMBL" id="MK500571">
    <property type="protein sequence ID" value="QBK92276.1"/>
    <property type="molecule type" value="Genomic_DNA"/>
</dbReference>
<comment type="cofactor">
    <cofactor evidence="2">
        <name>Mg(2+)</name>
        <dbReference type="ChEBI" id="CHEBI:18420"/>
    </cofactor>
</comment>
<dbReference type="Pfam" id="PF16898">
    <property type="entry name" value="TOPRIM_C"/>
    <property type="match status" value="1"/>
</dbReference>
<dbReference type="Gene3D" id="1.10.268.10">
    <property type="entry name" value="Topoisomerase, domain 3"/>
    <property type="match status" value="1"/>
</dbReference>
<dbReference type="Pfam" id="PF00521">
    <property type="entry name" value="DNA_topoisoIV"/>
    <property type="match status" value="2"/>
</dbReference>
<dbReference type="Pfam" id="PF01751">
    <property type="entry name" value="Toprim"/>
    <property type="match status" value="1"/>
</dbReference>
<keyword evidence="9 13" id="KW-0799">Topoisomerase</keyword>